<dbReference type="Proteomes" id="UP001152798">
    <property type="component" value="Chromosome 3"/>
</dbReference>
<evidence type="ECO:0000313" key="3">
    <source>
        <dbReference type="Proteomes" id="UP001152798"/>
    </source>
</evidence>
<accession>A0A9P0H242</accession>
<gene>
    <name evidence="2" type="ORF">NEZAVI_LOCUS5023</name>
</gene>
<keyword evidence="3" id="KW-1185">Reference proteome</keyword>
<name>A0A9P0H242_NEZVI</name>
<dbReference type="AlphaFoldDB" id="A0A9P0H242"/>
<proteinExistence type="predicted"/>
<organism evidence="2 3">
    <name type="scientific">Nezara viridula</name>
    <name type="common">Southern green stink bug</name>
    <name type="synonym">Cimex viridulus</name>
    <dbReference type="NCBI Taxonomy" id="85310"/>
    <lineage>
        <taxon>Eukaryota</taxon>
        <taxon>Metazoa</taxon>
        <taxon>Ecdysozoa</taxon>
        <taxon>Arthropoda</taxon>
        <taxon>Hexapoda</taxon>
        <taxon>Insecta</taxon>
        <taxon>Pterygota</taxon>
        <taxon>Neoptera</taxon>
        <taxon>Paraneoptera</taxon>
        <taxon>Hemiptera</taxon>
        <taxon>Heteroptera</taxon>
        <taxon>Panheteroptera</taxon>
        <taxon>Pentatomomorpha</taxon>
        <taxon>Pentatomoidea</taxon>
        <taxon>Pentatomidae</taxon>
        <taxon>Pentatominae</taxon>
        <taxon>Nezara</taxon>
    </lineage>
</organism>
<sequence length="100" mass="11245">MSFSNGTTKERIWEFSDLCPSAARNAVKEKAQKAVASKAPKPEDKKEQSTAGGEFITQKIPVLYRTDETRVPKLSRLTKLQTSERIARVSLRLGWPRSLP</sequence>
<evidence type="ECO:0000256" key="1">
    <source>
        <dbReference type="SAM" id="MobiDB-lite"/>
    </source>
</evidence>
<reference evidence="2" key="1">
    <citation type="submission" date="2022-01" db="EMBL/GenBank/DDBJ databases">
        <authorList>
            <person name="King R."/>
        </authorList>
    </citation>
    <scope>NUCLEOTIDE SEQUENCE</scope>
</reference>
<feature type="region of interest" description="Disordered" evidence="1">
    <location>
        <begin position="33"/>
        <end position="53"/>
    </location>
</feature>
<evidence type="ECO:0000313" key="2">
    <source>
        <dbReference type="EMBL" id="CAH1394543.1"/>
    </source>
</evidence>
<dbReference type="EMBL" id="OV725079">
    <property type="protein sequence ID" value="CAH1394543.1"/>
    <property type="molecule type" value="Genomic_DNA"/>
</dbReference>
<protein>
    <submittedName>
        <fullName evidence="2">Uncharacterized protein</fullName>
    </submittedName>
</protein>